<accession>A0A3P3U136</accession>
<organism evidence="1 2">
    <name type="scientific">Paenibacillus oralis</name>
    <dbReference type="NCBI Taxonomy" id="2490856"/>
    <lineage>
        <taxon>Bacteria</taxon>
        <taxon>Bacillati</taxon>
        <taxon>Bacillota</taxon>
        <taxon>Bacilli</taxon>
        <taxon>Bacillales</taxon>
        <taxon>Paenibacillaceae</taxon>
        <taxon>Paenibacillus</taxon>
    </lineage>
</organism>
<keyword evidence="2" id="KW-1185">Reference proteome</keyword>
<reference evidence="1 2" key="1">
    <citation type="submission" date="2018-11" db="EMBL/GenBank/DDBJ databases">
        <title>Genome sequencing of Paenibacillus sp. KCOM 3021 (= ChDC PVNT-B20).</title>
        <authorList>
            <person name="Kook J.-K."/>
            <person name="Park S.-N."/>
            <person name="Lim Y.K."/>
        </authorList>
    </citation>
    <scope>NUCLEOTIDE SEQUENCE [LARGE SCALE GENOMIC DNA]</scope>
    <source>
        <strain evidence="1 2">KCOM 3021</strain>
    </source>
</reference>
<comment type="caution">
    <text evidence="1">The sequence shown here is derived from an EMBL/GenBank/DDBJ whole genome shotgun (WGS) entry which is preliminary data.</text>
</comment>
<dbReference type="RefSeq" id="WP_128631173.1">
    <property type="nucleotide sequence ID" value="NZ_RRCN01000001.1"/>
</dbReference>
<evidence type="ECO:0000313" key="1">
    <source>
        <dbReference type="EMBL" id="RRJ63329.1"/>
    </source>
</evidence>
<sequence length="477" mass="54059">MRKAYDTILQSEVSAELAAQNGGFEPYRYECACCGEEVFVAAPFSNRMVAHFRHRSGNNDVECENYLGQYGAISTDSSSRRNNRERAEFYYDSTSKTFSLAVRFSESEIQSYEQKSVDFELRAQDLDTPLRVLKINSMNFSPDVPTLIPLNNFSFSYYSSNTLNGIKRKYDFLNRDNTPTFFKILGNDDDFKAKLVRSTVLFTNTNYFVAIQSQYSAPRGVQFPKGIEVGQTFRFETMNRKFLGIVLSIANKTPSIDCLLKSWGYQLEASETLTLLWPPAHLIDDASIIVSDCAFIFSSFELQAHGNINLHSDEIIKLSNGISKVMVKPKTKIFKKNAEIVIEKVAPPVNDYSVIAPSKSLVSTFTVPDDGIYYLFNHSGVSPLTNGQVVFLTPNSSIVRYKFNYPVGYIYPCLQKELTGEELLEDILVHYKRMEAFDSTRFSKLVLSKTTSKYIEKCKITGSINPVVMQFIEEGQL</sequence>
<dbReference type="EMBL" id="RRCN01000001">
    <property type="protein sequence ID" value="RRJ63329.1"/>
    <property type="molecule type" value="Genomic_DNA"/>
</dbReference>
<name>A0A3P3U136_9BACL</name>
<dbReference type="AlphaFoldDB" id="A0A3P3U136"/>
<proteinExistence type="predicted"/>
<dbReference type="OrthoDB" id="3034109at2"/>
<gene>
    <name evidence="1" type="ORF">EHV15_10670</name>
</gene>
<evidence type="ECO:0000313" key="2">
    <source>
        <dbReference type="Proteomes" id="UP000267017"/>
    </source>
</evidence>
<protein>
    <submittedName>
        <fullName evidence="1">Uncharacterized protein</fullName>
    </submittedName>
</protein>
<dbReference type="Proteomes" id="UP000267017">
    <property type="component" value="Unassembled WGS sequence"/>
</dbReference>